<organism evidence="7">
    <name type="scientific">Edaphobacter paludis</name>
    <dbReference type="NCBI Taxonomy" id="3035702"/>
    <lineage>
        <taxon>Bacteria</taxon>
        <taxon>Pseudomonadati</taxon>
        <taxon>Acidobacteriota</taxon>
        <taxon>Terriglobia</taxon>
        <taxon>Terriglobales</taxon>
        <taxon>Acidobacteriaceae</taxon>
        <taxon>Edaphobacter</taxon>
    </lineage>
</organism>
<feature type="transmembrane region" description="Helical" evidence="5">
    <location>
        <begin position="66"/>
        <end position="85"/>
    </location>
</feature>
<evidence type="ECO:0000313" key="7">
    <source>
        <dbReference type="EMBL" id="XBH13404.1"/>
    </source>
</evidence>
<comment type="subcellular location">
    <subcellularLocation>
        <location evidence="1">Membrane</location>
        <topology evidence="1">Multi-pass membrane protein</topology>
    </subcellularLocation>
</comment>
<gene>
    <name evidence="7" type="ORF">P8936_17220</name>
</gene>
<evidence type="ECO:0000256" key="4">
    <source>
        <dbReference type="ARBA" id="ARBA00023136"/>
    </source>
</evidence>
<evidence type="ECO:0000256" key="5">
    <source>
        <dbReference type="SAM" id="Phobius"/>
    </source>
</evidence>
<evidence type="ECO:0000259" key="6">
    <source>
        <dbReference type="Pfam" id="PF05154"/>
    </source>
</evidence>
<keyword evidence="4 5" id="KW-0472">Membrane</keyword>
<dbReference type="GO" id="GO:0016020">
    <property type="term" value="C:membrane"/>
    <property type="evidence" value="ECO:0007669"/>
    <property type="project" value="UniProtKB-SubCell"/>
</dbReference>
<keyword evidence="3 5" id="KW-1133">Transmembrane helix</keyword>
<dbReference type="Pfam" id="PF05154">
    <property type="entry name" value="TM2"/>
    <property type="match status" value="1"/>
</dbReference>
<dbReference type="InterPro" id="IPR007829">
    <property type="entry name" value="TM2"/>
</dbReference>
<evidence type="ECO:0000256" key="3">
    <source>
        <dbReference type="ARBA" id="ARBA00022989"/>
    </source>
</evidence>
<evidence type="ECO:0000256" key="1">
    <source>
        <dbReference type="ARBA" id="ARBA00004141"/>
    </source>
</evidence>
<evidence type="ECO:0000256" key="2">
    <source>
        <dbReference type="ARBA" id="ARBA00022692"/>
    </source>
</evidence>
<proteinExistence type="predicted"/>
<keyword evidence="2 5" id="KW-0812">Transmembrane</keyword>
<sequence>MAVLASPASVNGTATGKCAYLLPESGLTLGENAAMPLNNPIYTANMNPQQRAWFYAEYERAHKDEVVGVLFALFLGCFGIHHFYLRRNGWGVLYLLFCWTGITAILGFIECFLMPGRVRDYNATQAAYIASHILGTATVYNTPTTQCAVCGMPTELDAAFCPHCGNPIAPNIPA</sequence>
<feature type="transmembrane region" description="Helical" evidence="5">
    <location>
        <begin position="91"/>
        <end position="113"/>
    </location>
</feature>
<dbReference type="EMBL" id="CP121195">
    <property type="protein sequence ID" value="XBH13404.1"/>
    <property type="molecule type" value="Genomic_DNA"/>
</dbReference>
<accession>A0AAU7D807</accession>
<protein>
    <submittedName>
        <fullName evidence="7">NINE protein</fullName>
    </submittedName>
</protein>
<reference evidence="7" key="1">
    <citation type="submission" date="2023-03" db="EMBL/GenBank/DDBJ databases">
        <title>Edaphobacter sp.</title>
        <authorList>
            <person name="Huber K.J."/>
            <person name="Papendorf J."/>
            <person name="Pilke C."/>
            <person name="Bunk B."/>
            <person name="Sproeer C."/>
            <person name="Pester M."/>
        </authorList>
    </citation>
    <scope>NUCLEOTIDE SEQUENCE</scope>
    <source>
        <strain evidence="7">DSM 109920</strain>
    </source>
</reference>
<dbReference type="RefSeq" id="WP_348269792.1">
    <property type="nucleotide sequence ID" value="NZ_CP121195.1"/>
</dbReference>
<dbReference type="AlphaFoldDB" id="A0AAU7D807"/>
<name>A0AAU7D807_9BACT</name>
<feature type="domain" description="TM2" evidence="6">
    <location>
        <begin position="63"/>
        <end position="111"/>
    </location>
</feature>